<dbReference type="InterPro" id="IPR039298">
    <property type="entry name" value="ACOT13"/>
</dbReference>
<accession>A0AAD5YAP9</accession>
<dbReference type="AlphaFoldDB" id="A0AAD5YAP9"/>
<sequence length="180" mass="19541">MPQDGPNLFVPSIVRAEGNASPEVKAKLMEKWTQLVKGPAFANSIARRAVVTEMNVTPKIEEPKKAEARVVVELDVADDMINAHSNLHGGCGAYLVDFCSSIALTLHLGYFGRWNGHVSSTLHTVYHAPAPLGTRLKLINTTVAVGARVMTARTEIYDKTNNRLVVSGSHVKMEPTPAKL</sequence>
<dbReference type="PANTHER" id="PTHR21660">
    <property type="entry name" value="THIOESTERASE SUPERFAMILY MEMBER-RELATED"/>
    <property type="match status" value="1"/>
</dbReference>
<organism evidence="4 5">
    <name type="scientific">Meripilus lineatus</name>
    <dbReference type="NCBI Taxonomy" id="2056292"/>
    <lineage>
        <taxon>Eukaryota</taxon>
        <taxon>Fungi</taxon>
        <taxon>Dikarya</taxon>
        <taxon>Basidiomycota</taxon>
        <taxon>Agaricomycotina</taxon>
        <taxon>Agaricomycetes</taxon>
        <taxon>Polyporales</taxon>
        <taxon>Meripilaceae</taxon>
        <taxon>Meripilus</taxon>
    </lineage>
</organism>
<name>A0AAD5YAP9_9APHY</name>
<evidence type="ECO:0000256" key="2">
    <source>
        <dbReference type="ARBA" id="ARBA00022801"/>
    </source>
</evidence>
<dbReference type="SUPFAM" id="SSF54637">
    <property type="entry name" value="Thioesterase/thiol ester dehydrase-isomerase"/>
    <property type="match status" value="1"/>
</dbReference>
<dbReference type="Gene3D" id="3.10.129.10">
    <property type="entry name" value="Hotdog Thioesterase"/>
    <property type="match status" value="1"/>
</dbReference>
<dbReference type="Pfam" id="PF03061">
    <property type="entry name" value="4HBT"/>
    <property type="match status" value="1"/>
</dbReference>
<dbReference type="PANTHER" id="PTHR21660:SF1">
    <property type="entry name" value="ACYL-COENZYME A THIOESTERASE 13"/>
    <property type="match status" value="1"/>
</dbReference>
<keyword evidence="2" id="KW-0378">Hydrolase</keyword>
<comment type="similarity">
    <text evidence="1">Belongs to the thioesterase PaaI family.</text>
</comment>
<comment type="caution">
    <text evidence="4">The sequence shown here is derived from an EMBL/GenBank/DDBJ whole genome shotgun (WGS) entry which is preliminary data.</text>
</comment>
<evidence type="ECO:0000313" key="4">
    <source>
        <dbReference type="EMBL" id="KAJ3479573.1"/>
    </source>
</evidence>
<dbReference type="InterPro" id="IPR029069">
    <property type="entry name" value="HotDog_dom_sf"/>
</dbReference>
<dbReference type="GO" id="GO:0047617">
    <property type="term" value="F:fatty acyl-CoA hydrolase activity"/>
    <property type="evidence" value="ECO:0007669"/>
    <property type="project" value="InterPro"/>
</dbReference>
<protein>
    <recommendedName>
        <fullName evidence="3">Thioesterase domain-containing protein</fullName>
    </recommendedName>
</protein>
<dbReference type="InterPro" id="IPR006683">
    <property type="entry name" value="Thioestr_dom"/>
</dbReference>
<proteinExistence type="inferred from homology"/>
<gene>
    <name evidence="4" type="ORF">NLI96_g8963</name>
</gene>
<evidence type="ECO:0000256" key="1">
    <source>
        <dbReference type="ARBA" id="ARBA00008324"/>
    </source>
</evidence>
<dbReference type="CDD" id="cd03443">
    <property type="entry name" value="PaaI_thioesterase"/>
    <property type="match status" value="1"/>
</dbReference>
<dbReference type="Proteomes" id="UP001212997">
    <property type="component" value="Unassembled WGS sequence"/>
</dbReference>
<evidence type="ECO:0000259" key="3">
    <source>
        <dbReference type="Pfam" id="PF03061"/>
    </source>
</evidence>
<feature type="domain" description="Thioesterase" evidence="3">
    <location>
        <begin position="85"/>
        <end position="162"/>
    </location>
</feature>
<reference evidence="4" key="1">
    <citation type="submission" date="2022-07" db="EMBL/GenBank/DDBJ databases">
        <title>Genome Sequence of Physisporinus lineatus.</title>
        <authorList>
            <person name="Buettner E."/>
        </authorList>
    </citation>
    <scope>NUCLEOTIDE SEQUENCE</scope>
    <source>
        <strain evidence="4">VT162</strain>
    </source>
</reference>
<evidence type="ECO:0000313" key="5">
    <source>
        <dbReference type="Proteomes" id="UP001212997"/>
    </source>
</evidence>
<keyword evidence="5" id="KW-1185">Reference proteome</keyword>
<dbReference type="EMBL" id="JANAWD010000430">
    <property type="protein sequence ID" value="KAJ3479573.1"/>
    <property type="molecule type" value="Genomic_DNA"/>
</dbReference>